<dbReference type="Gene3D" id="1.10.10.10">
    <property type="entry name" value="Winged helix-like DNA-binding domain superfamily/Winged helix DNA-binding domain"/>
    <property type="match status" value="1"/>
</dbReference>
<dbReference type="AlphaFoldDB" id="A0A3P6E1J4"/>
<reference evidence="1" key="1">
    <citation type="submission" date="2018-11" db="EMBL/GenBank/DDBJ databases">
        <authorList>
            <consortium name="Genoscope - CEA"/>
            <person name="William W."/>
        </authorList>
    </citation>
    <scope>NUCLEOTIDE SEQUENCE</scope>
</reference>
<evidence type="ECO:0000313" key="1">
    <source>
        <dbReference type="EMBL" id="VDD31986.1"/>
    </source>
</evidence>
<gene>
    <name evidence="1" type="ORF">BOLC9T57309H</name>
</gene>
<name>A0A3P6E1J4_BRAOL</name>
<accession>A0A3P6E1J4</accession>
<sequence>MGSTAETQSTPVQVTDDETALFAIQLASASVLPMALKSSRDHGQELFSHVCI</sequence>
<proteinExistence type="predicted"/>
<protein>
    <submittedName>
        <fullName evidence="1">Uncharacterized protein</fullName>
    </submittedName>
</protein>
<dbReference type="InterPro" id="IPR036388">
    <property type="entry name" value="WH-like_DNA-bd_sf"/>
</dbReference>
<dbReference type="EMBL" id="LR031875">
    <property type="protein sequence ID" value="VDD31986.1"/>
    <property type="molecule type" value="Genomic_DNA"/>
</dbReference>
<organism evidence="1">
    <name type="scientific">Brassica oleracea</name>
    <name type="common">Wild cabbage</name>
    <dbReference type="NCBI Taxonomy" id="3712"/>
    <lineage>
        <taxon>Eukaryota</taxon>
        <taxon>Viridiplantae</taxon>
        <taxon>Streptophyta</taxon>
        <taxon>Embryophyta</taxon>
        <taxon>Tracheophyta</taxon>
        <taxon>Spermatophyta</taxon>
        <taxon>Magnoliopsida</taxon>
        <taxon>eudicotyledons</taxon>
        <taxon>Gunneridae</taxon>
        <taxon>Pentapetalae</taxon>
        <taxon>rosids</taxon>
        <taxon>malvids</taxon>
        <taxon>Brassicales</taxon>
        <taxon>Brassicaceae</taxon>
        <taxon>Brassiceae</taxon>
        <taxon>Brassica</taxon>
    </lineage>
</organism>